<dbReference type="PANTHER" id="PTHR40076">
    <property type="entry name" value="MEMBRANE PROTEIN-RELATED"/>
    <property type="match status" value="1"/>
</dbReference>
<feature type="transmembrane region" description="Helical" evidence="1">
    <location>
        <begin position="184"/>
        <end position="217"/>
    </location>
</feature>
<keyword evidence="3" id="KW-1185">Reference proteome</keyword>
<dbReference type="OrthoDB" id="4829830at2"/>
<name>A0A0A0B991_9CELL</name>
<feature type="transmembrane region" description="Helical" evidence="1">
    <location>
        <begin position="145"/>
        <end position="163"/>
    </location>
</feature>
<dbReference type="AlphaFoldDB" id="A0A0A0B991"/>
<evidence type="ECO:0008006" key="4">
    <source>
        <dbReference type="Google" id="ProtNLM"/>
    </source>
</evidence>
<protein>
    <recommendedName>
        <fullName evidence="4">Glycerophosphoryl diester phosphodiesterase membrane domain-containing protein</fullName>
    </recommendedName>
</protein>
<reference evidence="2 3" key="1">
    <citation type="submission" date="2013-10" db="EMBL/GenBank/DDBJ databases">
        <authorList>
            <person name="Wang G."/>
            <person name="Zhuang W."/>
        </authorList>
    </citation>
    <scope>NUCLEOTIDE SEQUENCE [LARGE SCALE GENOMIC DNA]</scope>
    <source>
        <strain evidence="2 3">DSM 20118</strain>
    </source>
</reference>
<gene>
    <name evidence="2" type="ORF">Q760_13885</name>
</gene>
<dbReference type="PANTHER" id="PTHR40076:SF1">
    <property type="entry name" value="MEMBRANE PROTEIN"/>
    <property type="match status" value="1"/>
</dbReference>
<evidence type="ECO:0000313" key="2">
    <source>
        <dbReference type="EMBL" id="KGM02369.1"/>
    </source>
</evidence>
<feature type="transmembrane region" description="Helical" evidence="1">
    <location>
        <begin position="120"/>
        <end position="139"/>
    </location>
</feature>
<evidence type="ECO:0000256" key="1">
    <source>
        <dbReference type="SAM" id="Phobius"/>
    </source>
</evidence>
<accession>A0A0A0B991</accession>
<keyword evidence="1" id="KW-0812">Transmembrane</keyword>
<sequence>MSEPTPDRGVEDAYGYAARTVRDHAGPFLLAALVATAVAAVLQLLVTLAVGRGVARFVDAVAGEDASALRVLGVTGFAGLVLLLAVTGVLLAGLVQAVLTRGALAVTDGRAPTGRTFTGGGRTGTVVLAALLVAALAGVGTLLCYLPALAVALYAQFTLLFVLDKGLGPVAALRSSAMLVQRNLGACAGLAVVALLACLVGVLVCGVGIVLAAPVVVLAQTHLYRTLLGEPVAA</sequence>
<feature type="transmembrane region" description="Helical" evidence="1">
    <location>
        <begin position="28"/>
        <end position="51"/>
    </location>
</feature>
<dbReference type="STRING" id="1408250.Q760_13885"/>
<dbReference type="InterPro" id="IPR010380">
    <property type="entry name" value="DUF975"/>
</dbReference>
<feature type="transmembrane region" description="Helical" evidence="1">
    <location>
        <begin position="71"/>
        <end position="99"/>
    </location>
</feature>
<dbReference type="RefSeq" id="WP_052104023.1">
    <property type="nucleotide sequence ID" value="NZ_AXNT01000050.1"/>
</dbReference>
<dbReference type="Proteomes" id="UP000029833">
    <property type="component" value="Unassembled WGS sequence"/>
</dbReference>
<comment type="caution">
    <text evidence="2">The sequence shown here is derived from an EMBL/GenBank/DDBJ whole genome shotgun (WGS) entry which is preliminary data.</text>
</comment>
<organism evidence="2 3">
    <name type="scientific">Cellulomonas cellasea DSM 20118</name>
    <dbReference type="NCBI Taxonomy" id="1408250"/>
    <lineage>
        <taxon>Bacteria</taxon>
        <taxon>Bacillati</taxon>
        <taxon>Actinomycetota</taxon>
        <taxon>Actinomycetes</taxon>
        <taxon>Micrococcales</taxon>
        <taxon>Cellulomonadaceae</taxon>
        <taxon>Cellulomonas</taxon>
    </lineage>
</organism>
<evidence type="ECO:0000313" key="3">
    <source>
        <dbReference type="Proteomes" id="UP000029833"/>
    </source>
</evidence>
<keyword evidence="1" id="KW-1133">Transmembrane helix</keyword>
<proteinExistence type="predicted"/>
<dbReference type="EMBL" id="AXNT01000050">
    <property type="protein sequence ID" value="KGM02369.1"/>
    <property type="molecule type" value="Genomic_DNA"/>
</dbReference>
<keyword evidence="1" id="KW-0472">Membrane</keyword>